<dbReference type="OrthoDB" id="2423121at2759"/>
<dbReference type="Proteomes" id="UP000789396">
    <property type="component" value="Unassembled WGS sequence"/>
</dbReference>
<keyword evidence="2" id="KW-1185">Reference proteome</keyword>
<evidence type="ECO:0000313" key="1">
    <source>
        <dbReference type="EMBL" id="CAG8798016.1"/>
    </source>
</evidence>
<accession>A0A9N9JVE7</accession>
<gene>
    <name evidence="1" type="ORF">RFULGI_LOCUS17432</name>
</gene>
<reference evidence="1" key="1">
    <citation type="submission" date="2021-06" db="EMBL/GenBank/DDBJ databases">
        <authorList>
            <person name="Kallberg Y."/>
            <person name="Tangrot J."/>
            <person name="Rosling A."/>
        </authorList>
    </citation>
    <scope>NUCLEOTIDE SEQUENCE</scope>
    <source>
        <strain evidence="1">IN212</strain>
    </source>
</reference>
<proteinExistence type="predicted"/>
<comment type="caution">
    <text evidence="1">The sequence shown here is derived from an EMBL/GenBank/DDBJ whole genome shotgun (WGS) entry which is preliminary data.</text>
</comment>
<name>A0A9N9JVE7_9GLOM</name>
<protein>
    <submittedName>
        <fullName evidence="1">6694_t:CDS:1</fullName>
    </submittedName>
</protein>
<feature type="non-terminal residue" evidence="1">
    <location>
        <position position="1"/>
    </location>
</feature>
<evidence type="ECO:0000313" key="2">
    <source>
        <dbReference type="Proteomes" id="UP000789396"/>
    </source>
</evidence>
<feature type="non-terminal residue" evidence="1">
    <location>
        <position position="100"/>
    </location>
</feature>
<dbReference type="EMBL" id="CAJVPZ010068388">
    <property type="protein sequence ID" value="CAG8798016.1"/>
    <property type="molecule type" value="Genomic_DNA"/>
</dbReference>
<sequence>DFADGSDIWQQSSITLCMNSDQQQSIIEHLTYKFDYIKQIQGAEVYSSTLQEVNSTRQKYGRAQGIMKKALDMAIATNSYDEFIGICHRFILDKQENQTS</sequence>
<dbReference type="AlphaFoldDB" id="A0A9N9JVE7"/>
<organism evidence="1 2">
    <name type="scientific">Racocetra fulgida</name>
    <dbReference type="NCBI Taxonomy" id="60492"/>
    <lineage>
        <taxon>Eukaryota</taxon>
        <taxon>Fungi</taxon>
        <taxon>Fungi incertae sedis</taxon>
        <taxon>Mucoromycota</taxon>
        <taxon>Glomeromycotina</taxon>
        <taxon>Glomeromycetes</taxon>
        <taxon>Diversisporales</taxon>
        <taxon>Gigasporaceae</taxon>
        <taxon>Racocetra</taxon>
    </lineage>
</organism>